<proteinExistence type="predicted"/>
<evidence type="ECO:0000313" key="3">
    <source>
        <dbReference type="Proteomes" id="UP000777438"/>
    </source>
</evidence>
<dbReference type="AlphaFoldDB" id="A0A9P8VVB9"/>
<comment type="caution">
    <text evidence="2">The sequence shown here is derived from an EMBL/GenBank/DDBJ whole genome shotgun (WGS) entry which is preliminary data.</text>
</comment>
<organism evidence="2 3">
    <name type="scientific">Thelonectria olida</name>
    <dbReference type="NCBI Taxonomy" id="1576542"/>
    <lineage>
        <taxon>Eukaryota</taxon>
        <taxon>Fungi</taxon>
        <taxon>Dikarya</taxon>
        <taxon>Ascomycota</taxon>
        <taxon>Pezizomycotina</taxon>
        <taxon>Sordariomycetes</taxon>
        <taxon>Hypocreomycetidae</taxon>
        <taxon>Hypocreales</taxon>
        <taxon>Nectriaceae</taxon>
        <taxon>Thelonectria</taxon>
    </lineage>
</organism>
<protein>
    <submittedName>
        <fullName evidence="2">Uncharacterized protein</fullName>
    </submittedName>
</protein>
<evidence type="ECO:0000256" key="1">
    <source>
        <dbReference type="SAM" id="MobiDB-lite"/>
    </source>
</evidence>
<sequence length="228" mass="24470">MSRPERSRPIPDLEAGIGPPRDPDQPATNTGTSPNERELSSTPQSFAGFNIAALPRRNQARSDSNYTISTLPQLELGQRSSIDTMESRSVHTILISLTNATGGTRKSLGVATAAANKYLSELGKPGLNHGTGIDLGGGIRSVNMTHLQATVLVEFHNRCNAVKAAINKLESSGMAATKILWEKVEEDLEAGDFGSAQKSLHKMRDAPHGASDREQEYLEALKQVSLAL</sequence>
<feature type="region of interest" description="Disordered" evidence="1">
    <location>
        <begin position="1"/>
        <end position="44"/>
    </location>
</feature>
<dbReference type="EMBL" id="JAGPYM010000029">
    <property type="protein sequence ID" value="KAH6879434.1"/>
    <property type="molecule type" value="Genomic_DNA"/>
</dbReference>
<keyword evidence="3" id="KW-1185">Reference proteome</keyword>
<name>A0A9P8VVB9_9HYPO</name>
<feature type="compositionally biased region" description="Polar residues" evidence="1">
    <location>
        <begin position="26"/>
        <end position="44"/>
    </location>
</feature>
<accession>A0A9P8VVB9</accession>
<feature type="compositionally biased region" description="Basic and acidic residues" evidence="1">
    <location>
        <begin position="1"/>
        <end position="11"/>
    </location>
</feature>
<gene>
    <name evidence="2" type="ORF">B0T10DRAFT_464478</name>
</gene>
<reference evidence="2 3" key="1">
    <citation type="journal article" date="2021" name="Nat. Commun.">
        <title>Genetic determinants of endophytism in the Arabidopsis root mycobiome.</title>
        <authorList>
            <person name="Mesny F."/>
            <person name="Miyauchi S."/>
            <person name="Thiergart T."/>
            <person name="Pickel B."/>
            <person name="Atanasova L."/>
            <person name="Karlsson M."/>
            <person name="Huettel B."/>
            <person name="Barry K.W."/>
            <person name="Haridas S."/>
            <person name="Chen C."/>
            <person name="Bauer D."/>
            <person name="Andreopoulos W."/>
            <person name="Pangilinan J."/>
            <person name="LaButti K."/>
            <person name="Riley R."/>
            <person name="Lipzen A."/>
            <person name="Clum A."/>
            <person name="Drula E."/>
            <person name="Henrissat B."/>
            <person name="Kohler A."/>
            <person name="Grigoriev I.V."/>
            <person name="Martin F.M."/>
            <person name="Hacquard S."/>
        </authorList>
    </citation>
    <scope>NUCLEOTIDE SEQUENCE [LARGE SCALE GENOMIC DNA]</scope>
    <source>
        <strain evidence="2 3">MPI-CAGE-CH-0241</strain>
    </source>
</reference>
<dbReference type="Proteomes" id="UP000777438">
    <property type="component" value="Unassembled WGS sequence"/>
</dbReference>
<evidence type="ECO:0000313" key="2">
    <source>
        <dbReference type="EMBL" id="KAH6879434.1"/>
    </source>
</evidence>